<dbReference type="AlphaFoldDB" id="A0A4R8QEP5"/>
<organism evidence="2 3">
    <name type="scientific">Colletotrichum spinosum</name>
    <dbReference type="NCBI Taxonomy" id="1347390"/>
    <lineage>
        <taxon>Eukaryota</taxon>
        <taxon>Fungi</taxon>
        <taxon>Dikarya</taxon>
        <taxon>Ascomycota</taxon>
        <taxon>Pezizomycotina</taxon>
        <taxon>Sordariomycetes</taxon>
        <taxon>Hypocreomycetidae</taxon>
        <taxon>Glomerellales</taxon>
        <taxon>Glomerellaceae</taxon>
        <taxon>Colletotrichum</taxon>
        <taxon>Colletotrichum orbiculare species complex</taxon>
    </lineage>
</organism>
<name>A0A4R8QEP5_9PEZI</name>
<evidence type="ECO:0000313" key="2">
    <source>
        <dbReference type="EMBL" id="TDZ34494.1"/>
    </source>
</evidence>
<feature type="region of interest" description="Disordered" evidence="1">
    <location>
        <begin position="60"/>
        <end position="80"/>
    </location>
</feature>
<dbReference type="Proteomes" id="UP000295083">
    <property type="component" value="Unassembled WGS sequence"/>
</dbReference>
<evidence type="ECO:0000313" key="3">
    <source>
        <dbReference type="Proteomes" id="UP000295083"/>
    </source>
</evidence>
<gene>
    <name evidence="2" type="ORF">C8035_v010638</name>
</gene>
<reference evidence="2 3" key="1">
    <citation type="submission" date="2018-11" db="EMBL/GenBank/DDBJ databases">
        <title>Genome sequence and assembly of Colletotrichum spinosum.</title>
        <authorList>
            <person name="Gan P."/>
            <person name="Shirasu K."/>
        </authorList>
    </citation>
    <scope>NUCLEOTIDE SEQUENCE [LARGE SCALE GENOMIC DNA]</scope>
    <source>
        <strain evidence="2 3">CBS 515.97</strain>
    </source>
</reference>
<evidence type="ECO:0000256" key="1">
    <source>
        <dbReference type="SAM" id="MobiDB-lite"/>
    </source>
</evidence>
<keyword evidence="3" id="KW-1185">Reference proteome</keyword>
<protein>
    <submittedName>
        <fullName evidence="2">Uncharacterized protein</fullName>
    </submittedName>
</protein>
<accession>A0A4R8QEP5</accession>
<feature type="compositionally biased region" description="Basic and acidic residues" evidence="1">
    <location>
        <begin position="65"/>
        <end position="80"/>
    </location>
</feature>
<comment type="caution">
    <text evidence="2">The sequence shown here is derived from an EMBL/GenBank/DDBJ whole genome shotgun (WGS) entry which is preliminary data.</text>
</comment>
<proteinExistence type="predicted"/>
<dbReference type="EMBL" id="QAPG01000053">
    <property type="protein sequence ID" value="TDZ34494.1"/>
    <property type="molecule type" value="Genomic_DNA"/>
</dbReference>
<sequence length="80" mass="8277">MTEVTCGTIHVPGGVRDGTGSVGKLDPNCECKLLDDDGKKVGLNLESSASVVPTFALATGATMSRPEKQLTRQDGSKQAT</sequence>